<organism evidence="2 3">
    <name type="scientific">Actinomadura meridiana</name>
    <dbReference type="NCBI Taxonomy" id="559626"/>
    <lineage>
        <taxon>Bacteria</taxon>
        <taxon>Bacillati</taxon>
        <taxon>Actinomycetota</taxon>
        <taxon>Actinomycetes</taxon>
        <taxon>Streptosporangiales</taxon>
        <taxon>Thermomonosporaceae</taxon>
        <taxon>Actinomadura</taxon>
    </lineage>
</organism>
<protein>
    <submittedName>
        <fullName evidence="2">Uncharacterized protein</fullName>
    </submittedName>
</protein>
<keyword evidence="3" id="KW-1185">Reference proteome</keyword>
<feature type="transmembrane region" description="Helical" evidence="1">
    <location>
        <begin position="37"/>
        <end position="60"/>
    </location>
</feature>
<keyword evidence="1" id="KW-0812">Transmembrane</keyword>
<reference evidence="3" key="1">
    <citation type="journal article" date="2019" name="Int. J. Syst. Evol. Microbiol.">
        <title>The Global Catalogue of Microorganisms (GCM) 10K type strain sequencing project: providing services to taxonomists for standard genome sequencing and annotation.</title>
        <authorList>
            <consortium name="The Broad Institute Genomics Platform"/>
            <consortium name="The Broad Institute Genome Sequencing Center for Infectious Disease"/>
            <person name="Wu L."/>
            <person name="Ma J."/>
        </authorList>
    </citation>
    <scope>NUCLEOTIDE SEQUENCE [LARGE SCALE GENOMIC DNA]</scope>
    <source>
        <strain evidence="3">JCM 17440</strain>
    </source>
</reference>
<dbReference type="RefSeq" id="WP_344894144.1">
    <property type="nucleotide sequence ID" value="NZ_BAABAS010000005.1"/>
</dbReference>
<evidence type="ECO:0000313" key="2">
    <source>
        <dbReference type="EMBL" id="GAA4229740.1"/>
    </source>
</evidence>
<dbReference type="PANTHER" id="PTHR42305">
    <property type="entry name" value="MEMBRANE PROTEIN RV1733C-RELATED"/>
    <property type="match status" value="1"/>
</dbReference>
<name>A0ABP8BXJ6_9ACTN</name>
<gene>
    <name evidence="2" type="ORF">GCM10022254_22870</name>
</gene>
<keyword evidence="1" id="KW-1133">Transmembrane helix</keyword>
<dbReference type="EMBL" id="BAABAS010000005">
    <property type="protein sequence ID" value="GAA4229740.1"/>
    <property type="molecule type" value="Genomic_DNA"/>
</dbReference>
<sequence>MRRSGDGRTGTPLTRLRRRFGLERSELRRRVDRVQRAIGLCLLVLLLGTAPPLAAVTAAWSFDAGARAEHAERADRRQVVATVTSTGGIGSAGDRYVHETVQASWAAPDGKRRAGTLPSWRNAKVGAHRTIWVDRAGVPTVRPRPHSRTVTDAAYAGAATVLACGVPVALGYALVRRRCDRHRYELWEADWARMDADAGHNPRS</sequence>
<dbReference type="InterPro" id="IPR039708">
    <property type="entry name" value="MT1774/Rv1733c-like"/>
</dbReference>
<evidence type="ECO:0000313" key="3">
    <source>
        <dbReference type="Proteomes" id="UP001501710"/>
    </source>
</evidence>
<dbReference type="PANTHER" id="PTHR42305:SF1">
    <property type="entry name" value="MEMBRANE PROTEIN RV1733C-RELATED"/>
    <property type="match status" value="1"/>
</dbReference>
<proteinExistence type="predicted"/>
<comment type="caution">
    <text evidence="2">The sequence shown here is derived from an EMBL/GenBank/DDBJ whole genome shotgun (WGS) entry which is preliminary data.</text>
</comment>
<keyword evidence="1" id="KW-0472">Membrane</keyword>
<accession>A0ABP8BXJ6</accession>
<evidence type="ECO:0000256" key="1">
    <source>
        <dbReference type="SAM" id="Phobius"/>
    </source>
</evidence>
<feature type="transmembrane region" description="Helical" evidence="1">
    <location>
        <begin position="153"/>
        <end position="175"/>
    </location>
</feature>
<dbReference type="Proteomes" id="UP001501710">
    <property type="component" value="Unassembled WGS sequence"/>
</dbReference>